<dbReference type="InParanoid" id="A0A395JM39"/>
<evidence type="ECO:0000256" key="2">
    <source>
        <dbReference type="ARBA" id="ARBA00022691"/>
    </source>
</evidence>
<dbReference type="Proteomes" id="UP000253083">
    <property type="component" value="Unassembled WGS sequence"/>
</dbReference>
<comment type="caution">
    <text evidence="7">The sequence shown here is derived from an EMBL/GenBank/DDBJ whole genome shotgun (WGS) entry which is preliminary data.</text>
</comment>
<dbReference type="GO" id="GO:0046872">
    <property type="term" value="F:metal ion binding"/>
    <property type="evidence" value="ECO:0007669"/>
    <property type="project" value="UniProtKB-KW"/>
</dbReference>
<dbReference type="SUPFAM" id="SSF102114">
    <property type="entry name" value="Radical SAM enzymes"/>
    <property type="match status" value="1"/>
</dbReference>
<protein>
    <submittedName>
        <fullName evidence="7">Putative DNA modification/repair radical SAM protein</fullName>
    </submittedName>
</protein>
<dbReference type="PANTHER" id="PTHR21180:SF9">
    <property type="entry name" value="TYPE II SECRETION SYSTEM PROTEIN K"/>
    <property type="match status" value="1"/>
</dbReference>
<sequence>MVDSIKLLQKLEILADAAKYDASCASSAAEKRDSTNSGGIGSTSGGMGICHSYTPDGRCVSLLKILLTNFCQYECAYCVNRTSSNVPRARFTVAEVVKLTLEFYKRNYIEGLFLSSGIIQSANYTMEQVVEVARTLRLQHSFAGYIHLKTIPEAAPELLAEAGLYADRLSINVELPSEVSLKQLAPEKNARSIERSMANLDQGIRAYKASKLDAKKKRNNKLLKPAFSPSGQSTQMIVGADQSTDATILQKANGLYRSFKLKRVYYSAFSPIPDASSDLPLQAPPLVREHRLYQADWLLRFYGFTVDELAFSTNANGDAVNMLALDKDPKLAWALANRELFPINLNTADYEQVLRVPGIGVINARRIIRQRRIRAIRYNDLIQLKLPIQKIKYFVSTLDHHPHTQALDGAMLDQQFSVGATPQLTLF</sequence>
<dbReference type="InterPro" id="IPR007197">
    <property type="entry name" value="rSAM"/>
</dbReference>
<dbReference type="InterPro" id="IPR023874">
    <property type="entry name" value="DNA_rSAM_put"/>
</dbReference>
<evidence type="ECO:0000256" key="5">
    <source>
        <dbReference type="ARBA" id="ARBA00023014"/>
    </source>
</evidence>
<proteinExistence type="predicted"/>
<dbReference type="InterPro" id="IPR058240">
    <property type="entry name" value="rSAM_sf"/>
</dbReference>
<dbReference type="NCBIfam" id="TIGR03916">
    <property type="entry name" value="rSAM_link_UDG"/>
    <property type="match status" value="1"/>
</dbReference>
<dbReference type="GO" id="GO:0003824">
    <property type="term" value="F:catalytic activity"/>
    <property type="evidence" value="ECO:0007669"/>
    <property type="project" value="InterPro"/>
</dbReference>
<organism evidence="7 8">
    <name type="scientific">Arenicella xantha</name>
    <dbReference type="NCBI Taxonomy" id="644221"/>
    <lineage>
        <taxon>Bacteria</taxon>
        <taxon>Pseudomonadati</taxon>
        <taxon>Pseudomonadota</taxon>
        <taxon>Gammaproteobacteria</taxon>
        <taxon>Arenicellales</taxon>
        <taxon>Arenicellaceae</taxon>
        <taxon>Arenicella</taxon>
    </lineage>
</organism>
<dbReference type="Pfam" id="PF04055">
    <property type="entry name" value="Radical_SAM"/>
    <property type="match status" value="1"/>
</dbReference>
<evidence type="ECO:0000313" key="8">
    <source>
        <dbReference type="Proteomes" id="UP000253083"/>
    </source>
</evidence>
<dbReference type="GO" id="GO:0051536">
    <property type="term" value="F:iron-sulfur cluster binding"/>
    <property type="evidence" value="ECO:0007669"/>
    <property type="project" value="UniProtKB-KW"/>
</dbReference>
<evidence type="ECO:0000313" key="7">
    <source>
        <dbReference type="EMBL" id="RBP51669.1"/>
    </source>
</evidence>
<dbReference type="InterPro" id="IPR013785">
    <property type="entry name" value="Aldolase_TIM"/>
</dbReference>
<keyword evidence="2" id="KW-0949">S-adenosyl-L-methionine</keyword>
<dbReference type="EMBL" id="QNRT01000002">
    <property type="protein sequence ID" value="RBP51669.1"/>
    <property type="molecule type" value="Genomic_DNA"/>
</dbReference>
<dbReference type="InterPro" id="IPR010994">
    <property type="entry name" value="RuvA_2-like"/>
</dbReference>
<dbReference type="Gene3D" id="1.10.150.320">
    <property type="entry name" value="Photosystem II 12 kDa extrinsic protein"/>
    <property type="match status" value="1"/>
</dbReference>
<keyword evidence="8" id="KW-1185">Reference proteome</keyword>
<accession>A0A395JM39</accession>
<evidence type="ECO:0000256" key="4">
    <source>
        <dbReference type="ARBA" id="ARBA00023004"/>
    </source>
</evidence>
<reference evidence="7 8" key="1">
    <citation type="submission" date="2018-06" db="EMBL/GenBank/DDBJ databases">
        <title>Genomic Encyclopedia of Type Strains, Phase IV (KMG-IV): sequencing the most valuable type-strain genomes for metagenomic binning, comparative biology and taxonomic classification.</title>
        <authorList>
            <person name="Goeker M."/>
        </authorList>
    </citation>
    <scope>NUCLEOTIDE SEQUENCE [LARGE SCALE GENOMIC DNA]</scope>
    <source>
        <strain evidence="7 8">DSM 24032</strain>
    </source>
</reference>
<dbReference type="SFLD" id="SFLDS00029">
    <property type="entry name" value="Radical_SAM"/>
    <property type="match status" value="1"/>
</dbReference>
<evidence type="ECO:0000259" key="6">
    <source>
        <dbReference type="Pfam" id="PF04055"/>
    </source>
</evidence>
<keyword evidence="4" id="KW-0408">Iron</keyword>
<evidence type="ECO:0000256" key="1">
    <source>
        <dbReference type="ARBA" id="ARBA00001966"/>
    </source>
</evidence>
<comment type="cofactor">
    <cofactor evidence="1">
        <name>[4Fe-4S] cluster</name>
        <dbReference type="ChEBI" id="CHEBI:49883"/>
    </cofactor>
</comment>
<evidence type="ECO:0000256" key="3">
    <source>
        <dbReference type="ARBA" id="ARBA00022723"/>
    </source>
</evidence>
<dbReference type="InterPro" id="IPR051675">
    <property type="entry name" value="Endo/Exo/Phosphatase_dom_1"/>
</dbReference>
<gene>
    <name evidence="7" type="ORF">DFR28_1021101</name>
</gene>
<name>A0A395JM39_9GAMM</name>
<dbReference type="Gene3D" id="3.20.20.70">
    <property type="entry name" value="Aldolase class I"/>
    <property type="match status" value="1"/>
</dbReference>
<dbReference type="PANTHER" id="PTHR21180">
    <property type="entry name" value="ENDONUCLEASE/EXONUCLEASE/PHOSPHATASE FAMILY DOMAIN-CONTAINING PROTEIN 1"/>
    <property type="match status" value="1"/>
</dbReference>
<dbReference type="SUPFAM" id="SSF47781">
    <property type="entry name" value="RuvA domain 2-like"/>
    <property type="match status" value="1"/>
</dbReference>
<dbReference type="SFLD" id="SFLDG01102">
    <property type="entry name" value="Uncharacterised_Radical_SAM_Su"/>
    <property type="match status" value="1"/>
</dbReference>
<dbReference type="CDD" id="cd01335">
    <property type="entry name" value="Radical_SAM"/>
    <property type="match status" value="1"/>
</dbReference>
<keyword evidence="3" id="KW-0479">Metal-binding</keyword>
<feature type="domain" description="Radical SAM core" evidence="6">
    <location>
        <begin position="66"/>
        <end position="197"/>
    </location>
</feature>
<keyword evidence="5" id="KW-0411">Iron-sulfur</keyword>
<dbReference type="AlphaFoldDB" id="A0A395JM39"/>